<comment type="subcellular location">
    <subcellularLocation>
        <location evidence="1">Cell membrane</location>
        <topology evidence="1">Multi-pass membrane protein</topology>
    </subcellularLocation>
</comment>
<dbReference type="InterPro" id="IPR003644">
    <property type="entry name" value="Calx_beta"/>
</dbReference>
<feature type="transmembrane region" description="Helical" evidence="20">
    <location>
        <begin position="498"/>
        <end position="517"/>
    </location>
</feature>
<dbReference type="GO" id="GO:0046872">
    <property type="term" value="F:metal ion binding"/>
    <property type="evidence" value="ECO:0007669"/>
    <property type="project" value="UniProtKB-KW"/>
</dbReference>
<dbReference type="InterPro" id="IPR051171">
    <property type="entry name" value="CaCA"/>
</dbReference>
<keyword evidence="7 20" id="KW-0812">Transmembrane</keyword>
<evidence type="ECO:0000256" key="12">
    <source>
        <dbReference type="ARBA" id="ARBA00022860"/>
    </source>
</evidence>
<keyword evidence="18" id="KW-0739">Sodium transport</keyword>
<evidence type="ECO:0000256" key="10">
    <source>
        <dbReference type="ARBA" id="ARBA00022737"/>
    </source>
</evidence>
<feature type="transmembrane region" description="Helical" evidence="20">
    <location>
        <begin position="647"/>
        <end position="669"/>
    </location>
</feature>
<keyword evidence="12" id="KW-0112">Calmodulin-binding</keyword>
<dbReference type="GO" id="GO:0098794">
    <property type="term" value="C:postsynapse"/>
    <property type="evidence" value="ECO:0007669"/>
    <property type="project" value="TreeGrafter"/>
</dbReference>
<keyword evidence="9" id="KW-0732">Signal</keyword>
<evidence type="ECO:0000256" key="14">
    <source>
        <dbReference type="ARBA" id="ARBA00023053"/>
    </source>
</evidence>
<keyword evidence="3" id="KW-0813">Transport</keyword>
<evidence type="ECO:0000256" key="2">
    <source>
        <dbReference type="ARBA" id="ARBA00007489"/>
    </source>
</evidence>
<dbReference type="GO" id="GO:0007154">
    <property type="term" value="P:cell communication"/>
    <property type="evidence" value="ECO:0007669"/>
    <property type="project" value="InterPro"/>
</dbReference>
<comment type="caution">
    <text evidence="22">The sequence shown here is derived from an EMBL/GenBank/DDBJ whole genome shotgun (WGS) entry which is preliminary data.</text>
</comment>
<dbReference type="InterPro" id="IPR004836">
    <property type="entry name" value="Na_Ca_Ex"/>
</dbReference>
<dbReference type="GO" id="GO:0030424">
    <property type="term" value="C:axon"/>
    <property type="evidence" value="ECO:0007669"/>
    <property type="project" value="TreeGrafter"/>
</dbReference>
<proteinExistence type="inferred from homology"/>
<keyword evidence="10" id="KW-0677">Repeat</keyword>
<dbReference type="Gene3D" id="1.20.1420.30">
    <property type="entry name" value="NCX, central ion-binding region"/>
    <property type="match status" value="1"/>
</dbReference>
<evidence type="ECO:0000256" key="1">
    <source>
        <dbReference type="ARBA" id="ARBA00004651"/>
    </source>
</evidence>
<dbReference type="EMBL" id="PZQS01000001">
    <property type="protein sequence ID" value="PVD38293.1"/>
    <property type="molecule type" value="Genomic_DNA"/>
</dbReference>
<dbReference type="InterPro" id="IPR004837">
    <property type="entry name" value="NaCa_Exmemb"/>
</dbReference>
<evidence type="ECO:0000256" key="20">
    <source>
        <dbReference type="SAM" id="Phobius"/>
    </source>
</evidence>
<keyword evidence="16 20" id="KW-0472">Membrane</keyword>
<keyword evidence="23" id="KW-1185">Reference proteome</keyword>
<keyword evidence="13 20" id="KW-1133">Transmembrane helix</keyword>
<dbReference type="InterPro" id="IPR038081">
    <property type="entry name" value="CalX-like_sf"/>
</dbReference>
<keyword evidence="17" id="KW-0325">Glycoprotein</keyword>
<keyword evidence="8" id="KW-0479">Metal-binding</keyword>
<feature type="transmembrane region" description="Helical" evidence="20">
    <location>
        <begin position="550"/>
        <end position="569"/>
    </location>
</feature>
<feature type="transmembrane region" description="Helical" evidence="20">
    <location>
        <begin position="472"/>
        <end position="491"/>
    </location>
</feature>
<evidence type="ECO:0000256" key="9">
    <source>
        <dbReference type="ARBA" id="ARBA00022729"/>
    </source>
</evidence>
<dbReference type="Pfam" id="PF01699">
    <property type="entry name" value="Na_Ca_ex"/>
    <property type="match status" value="1"/>
</dbReference>
<dbReference type="OrthoDB" id="418484at2759"/>
<evidence type="ECO:0000313" key="22">
    <source>
        <dbReference type="EMBL" id="PVD38293.1"/>
    </source>
</evidence>
<dbReference type="GO" id="GO:0005516">
    <property type="term" value="F:calmodulin binding"/>
    <property type="evidence" value="ECO:0007669"/>
    <property type="project" value="UniProtKB-KW"/>
</dbReference>
<evidence type="ECO:0000259" key="21">
    <source>
        <dbReference type="SMART" id="SM00237"/>
    </source>
</evidence>
<keyword evidence="11" id="KW-0106">Calcium</keyword>
<dbReference type="Proteomes" id="UP000245119">
    <property type="component" value="Linkage Group LG1"/>
</dbReference>
<evidence type="ECO:0000256" key="3">
    <source>
        <dbReference type="ARBA" id="ARBA00022448"/>
    </source>
</evidence>
<name>A0A2T7PXZ7_POMCA</name>
<dbReference type="SMART" id="SM00237">
    <property type="entry name" value="Calx_beta"/>
    <property type="match status" value="2"/>
</dbReference>
<gene>
    <name evidence="22" type="ORF">C0Q70_00905</name>
</gene>
<dbReference type="PANTHER" id="PTHR11878:SF76">
    <property type="entry name" value="CALX-BETA DOMAIN-CONTAINING PROTEIN"/>
    <property type="match status" value="1"/>
</dbReference>
<reference evidence="22 23" key="1">
    <citation type="submission" date="2018-04" db="EMBL/GenBank/DDBJ databases">
        <title>The genome of golden apple snail Pomacea canaliculata provides insight into stress tolerance and invasive adaptation.</title>
        <authorList>
            <person name="Liu C."/>
            <person name="Liu B."/>
            <person name="Ren Y."/>
            <person name="Zhang Y."/>
            <person name="Wang H."/>
            <person name="Li S."/>
            <person name="Jiang F."/>
            <person name="Yin L."/>
            <person name="Zhang G."/>
            <person name="Qian W."/>
            <person name="Fan W."/>
        </authorList>
    </citation>
    <scope>NUCLEOTIDE SEQUENCE [LARGE SCALE GENOMIC DNA]</scope>
    <source>
        <strain evidence="22">SZHN2017</strain>
        <tissue evidence="22">Muscle</tissue>
    </source>
</reference>
<sequence length="671" mass="73476">MTASNTASIFVNHKIELWEAIVTFIFFPVLVILAYAAEKNFFLARKATEMEPTFGGIAMDGKVTEETRPLKPKLDEEDEIFVMAKELGREEDMTEQEAARIVANKILVERPHDRAWHRINATRGLTGGRKLVPKVLKTFEDLYDKVQGPGDELEERASAIVPVDHSEGGRHPVVEFTASALAVMENEGKVRVGSQTARQTQLSRQSPVRSSVETINGTAVAGEDYKPINEVVTFAPNETLRQVYIDIVDDFEWEPDEVFFVRLQTESDDEVRLGNTSICQITIINDDEPGVLAFPKPGFIMKESGLAALVPVVRTGGADGHVSVRWRTGDITAVSGKDYSGGEGELFFDNQETTKVIEIPLFETNKKERDDSFQIELMDAGGGATIGKLNKCIVTIVSDAEYTGLVSRIVNQAKANLDPLQLENSTYAQQFYEAMNVNGGDVETASLFDYVMHFLTFYWKIMFAFIPPTQYFGGWPTFVVSLAIIGFLTAIIGDLASIFGCVIGLPDAITAITFVALGTSMPDTFASKSAAMLEKTADNSVGNVNGSNSVNVFLGLGLPWLIAAIYWKVQNRNCAPASKLRLSPLSLLAVTQGSDFDVPAGSLGFSVILYTITAVIAIAILMLRRFFVGAELGGPSIPKYVSGAVLIVLWFLYVLFSSLQTTGVIDILFRS</sequence>
<evidence type="ECO:0000256" key="19">
    <source>
        <dbReference type="ARBA" id="ARBA00033667"/>
    </source>
</evidence>
<evidence type="ECO:0000256" key="17">
    <source>
        <dbReference type="ARBA" id="ARBA00023180"/>
    </source>
</evidence>
<evidence type="ECO:0000256" key="11">
    <source>
        <dbReference type="ARBA" id="ARBA00022837"/>
    </source>
</evidence>
<keyword evidence="5" id="KW-1003">Cell membrane</keyword>
<evidence type="ECO:0000256" key="13">
    <source>
        <dbReference type="ARBA" id="ARBA00022989"/>
    </source>
</evidence>
<feature type="domain" description="Calx-beta" evidence="21">
    <location>
        <begin position="159"/>
        <end position="264"/>
    </location>
</feature>
<feature type="transmembrane region" description="Helical" evidence="20">
    <location>
        <begin position="607"/>
        <end position="627"/>
    </location>
</feature>
<evidence type="ECO:0000313" key="23">
    <source>
        <dbReference type="Proteomes" id="UP000245119"/>
    </source>
</evidence>
<keyword evidence="15" id="KW-0406">Ion transport</keyword>
<feature type="domain" description="Calx-beta" evidence="21">
    <location>
        <begin position="279"/>
        <end position="378"/>
    </location>
</feature>
<dbReference type="GO" id="GO:0042383">
    <property type="term" value="C:sarcolemma"/>
    <property type="evidence" value="ECO:0007669"/>
    <property type="project" value="TreeGrafter"/>
</dbReference>
<dbReference type="Pfam" id="PF03160">
    <property type="entry name" value="Calx-beta"/>
    <property type="match status" value="1"/>
</dbReference>
<evidence type="ECO:0000256" key="15">
    <source>
        <dbReference type="ARBA" id="ARBA00023065"/>
    </source>
</evidence>
<comment type="similarity">
    <text evidence="2">Belongs to the Ca(2+):cation antiporter (CaCA) (TC 2.A.19) family. SLC8 subfamily.</text>
</comment>
<evidence type="ECO:0000256" key="8">
    <source>
        <dbReference type="ARBA" id="ARBA00022723"/>
    </source>
</evidence>
<dbReference type="AlphaFoldDB" id="A0A2T7PXZ7"/>
<keyword evidence="6" id="KW-0109">Calcium transport</keyword>
<feature type="transmembrane region" description="Helical" evidence="20">
    <location>
        <begin position="20"/>
        <end position="37"/>
    </location>
</feature>
<evidence type="ECO:0000256" key="5">
    <source>
        <dbReference type="ARBA" id="ARBA00022475"/>
    </source>
</evidence>
<dbReference type="Gene3D" id="2.60.40.2030">
    <property type="match status" value="2"/>
</dbReference>
<comment type="catalytic activity">
    <reaction evidence="19">
        <text>Ca(2+)(in) + 3 Na(+)(out) = Ca(2+)(out) + 3 Na(+)(in)</text>
        <dbReference type="Rhea" id="RHEA:69955"/>
        <dbReference type="ChEBI" id="CHEBI:29101"/>
        <dbReference type="ChEBI" id="CHEBI:29108"/>
    </reaction>
</comment>
<dbReference type="PANTHER" id="PTHR11878">
    <property type="entry name" value="SODIUM/CALCIUM EXCHANGER"/>
    <property type="match status" value="1"/>
</dbReference>
<keyword evidence="4" id="KW-0050">Antiport</keyword>
<dbReference type="GO" id="GO:0098703">
    <property type="term" value="P:calcium ion import across plasma membrane"/>
    <property type="evidence" value="ECO:0007669"/>
    <property type="project" value="TreeGrafter"/>
</dbReference>
<dbReference type="InterPro" id="IPR044880">
    <property type="entry name" value="NCX_ion-bd_dom_sf"/>
</dbReference>
<evidence type="ECO:0000256" key="7">
    <source>
        <dbReference type="ARBA" id="ARBA00022692"/>
    </source>
</evidence>
<evidence type="ECO:0000256" key="18">
    <source>
        <dbReference type="ARBA" id="ARBA00023201"/>
    </source>
</evidence>
<dbReference type="SUPFAM" id="SSF141072">
    <property type="entry name" value="CalX-like"/>
    <property type="match status" value="2"/>
</dbReference>
<evidence type="ECO:0000256" key="4">
    <source>
        <dbReference type="ARBA" id="ARBA00022449"/>
    </source>
</evidence>
<evidence type="ECO:0000256" key="16">
    <source>
        <dbReference type="ARBA" id="ARBA00023136"/>
    </source>
</evidence>
<dbReference type="GO" id="GO:0005432">
    <property type="term" value="F:calcium:sodium antiporter activity"/>
    <property type="evidence" value="ECO:0007669"/>
    <property type="project" value="InterPro"/>
</dbReference>
<accession>A0A2T7PXZ7</accession>
<dbReference type="PRINTS" id="PR01259">
    <property type="entry name" value="NACAEXCHNGR"/>
</dbReference>
<evidence type="ECO:0000256" key="6">
    <source>
        <dbReference type="ARBA" id="ARBA00022568"/>
    </source>
</evidence>
<keyword evidence="14" id="KW-0915">Sodium</keyword>
<protein>
    <recommendedName>
        <fullName evidence="21">Calx-beta domain-containing protein</fullName>
    </recommendedName>
</protein>
<organism evidence="22 23">
    <name type="scientific">Pomacea canaliculata</name>
    <name type="common">Golden apple snail</name>
    <dbReference type="NCBI Taxonomy" id="400727"/>
    <lineage>
        <taxon>Eukaryota</taxon>
        <taxon>Metazoa</taxon>
        <taxon>Spiralia</taxon>
        <taxon>Lophotrochozoa</taxon>
        <taxon>Mollusca</taxon>
        <taxon>Gastropoda</taxon>
        <taxon>Caenogastropoda</taxon>
        <taxon>Architaenioglossa</taxon>
        <taxon>Ampullarioidea</taxon>
        <taxon>Ampullariidae</taxon>
        <taxon>Pomacea</taxon>
    </lineage>
</organism>